<keyword evidence="3" id="KW-0032">Aminotransferase</keyword>
<dbReference type="Pfam" id="PF01041">
    <property type="entry name" value="DegT_DnrJ_EryC1"/>
    <property type="match status" value="1"/>
</dbReference>
<dbReference type="Proteomes" id="UP000712673">
    <property type="component" value="Unassembled WGS sequence"/>
</dbReference>
<sequence length="415" mass="44930">MAHLAIAGGEPVRRTAFPRWPFWNQEEVQALQAVVESGRWGAQQGSEVRRFEEEFAAYHGVAHGIAVTNGTVALKLALTAAGVGVGHEVIMPGYTFVATATAAMEIGAVPIFADIDPQTYTLDPASVEDCITPRTRAIVPVHLGGRLADMDALMALAQRHDLVVIEDAAQAWGASWRGQMAGTLGHVAGVSFQSSKNITAGEGGMILTNNAEIGALAQSLSNCGRQPDGLWYAHYVLGGNYRLSEFHGAILRVQLRRYPAQLAQRQANAAYLEQALSEVTGMTTVRQDPRVTSNAYHVLFLRYDAEAFGGASRERFLEAMRAEGIEGMHTGYSLPVYRQPVMLAPHFGLATPPLASGVYGPMPDYRQVSCPATDRACDTEALWIRQNMLLGGRQDMDDIVAAITKIQAHSDELQE</sequence>
<dbReference type="Gene3D" id="3.40.640.10">
    <property type="entry name" value="Type I PLP-dependent aspartate aminotransferase-like (Major domain)"/>
    <property type="match status" value="1"/>
</dbReference>
<protein>
    <submittedName>
        <fullName evidence="3">DegT/DnrJ/EryC1/StrS family aminotransferase</fullName>
    </submittedName>
</protein>
<accession>A0A937W262</accession>
<dbReference type="EMBL" id="VGLS01000249">
    <property type="protein sequence ID" value="MBM3224049.1"/>
    <property type="molecule type" value="Genomic_DNA"/>
</dbReference>
<dbReference type="InterPro" id="IPR015421">
    <property type="entry name" value="PyrdxlP-dep_Trfase_major"/>
</dbReference>
<dbReference type="GO" id="GO:0030170">
    <property type="term" value="F:pyridoxal phosphate binding"/>
    <property type="evidence" value="ECO:0007669"/>
    <property type="project" value="TreeGrafter"/>
</dbReference>
<organism evidence="3 4">
    <name type="scientific">Tectimicrobiota bacterium</name>
    <dbReference type="NCBI Taxonomy" id="2528274"/>
    <lineage>
        <taxon>Bacteria</taxon>
        <taxon>Pseudomonadati</taxon>
        <taxon>Nitrospinota/Tectimicrobiota group</taxon>
        <taxon>Candidatus Tectimicrobiota</taxon>
    </lineage>
</organism>
<dbReference type="Gene3D" id="3.90.1150.10">
    <property type="entry name" value="Aspartate Aminotransferase, domain 1"/>
    <property type="match status" value="1"/>
</dbReference>
<evidence type="ECO:0000256" key="2">
    <source>
        <dbReference type="RuleBase" id="RU004508"/>
    </source>
</evidence>
<evidence type="ECO:0000313" key="4">
    <source>
        <dbReference type="Proteomes" id="UP000712673"/>
    </source>
</evidence>
<dbReference type="GO" id="GO:0000271">
    <property type="term" value="P:polysaccharide biosynthetic process"/>
    <property type="evidence" value="ECO:0007669"/>
    <property type="project" value="TreeGrafter"/>
</dbReference>
<reference evidence="3" key="1">
    <citation type="submission" date="2019-03" db="EMBL/GenBank/DDBJ databases">
        <title>Lake Tanganyika Metagenome-Assembled Genomes (MAGs).</title>
        <authorList>
            <person name="Tran P."/>
        </authorList>
    </citation>
    <scope>NUCLEOTIDE SEQUENCE</scope>
    <source>
        <strain evidence="3">K_DeepCast_65m_m2_066</strain>
    </source>
</reference>
<dbReference type="PANTHER" id="PTHR30244">
    <property type="entry name" value="TRANSAMINASE"/>
    <property type="match status" value="1"/>
</dbReference>
<dbReference type="AlphaFoldDB" id="A0A937W262"/>
<dbReference type="InterPro" id="IPR000653">
    <property type="entry name" value="DegT/StrS_aminotransferase"/>
</dbReference>
<proteinExistence type="inferred from homology"/>
<dbReference type="SUPFAM" id="SSF53383">
    <property type="entry name" value="PLP-dependent transferases"/>
    <property type="match status" value="1"/>
</dbReference>
<dbReference type="PANTHER" id="PTHR30244:SF34">
    <property type="entry name" value="DTDP-4-AMINO-4,6-DIDEOXYGALACTOSE TRANSAMINASE"/>
    <property type="match status" value="1"/>
</dbReference>
<dbReference type="CDD" id="cd00616">
    <property type="entry name" value="AHBA_syn"/>
    <property type="match status" value="1"/>
</dbReference>
<dbReference type="InterPro" id="IPR015424">
    <property type="entry name" value="PyrdxlP-dep_Trfase"/>
</dbReference>
<dbReference type="InterPro" id="IPR015422">
    <property type="entry name" value="PyrdxlP-dep_Trfase_small"/>
</dbReference>
<name>A0A937W262_UNCTE</name>
<comment type="similarity">
    <text evidence="1 2">Belongs to the DegT/DnrJ/EryC1 family.</text>
</comment>
<comment type="caution">
    <text evidence="3">The sequence shown here is derived from an EMBL/GenBank/DDBJ whole genome shotgun (WGS) entry which is preliminary data.</text>
</comment>
<keyword evidence="2" id="KW-0663">Pyridoxal phosphate</keyword>
<evidence type="ECO:0000313" key="3">
    <source>
        <dbReference type="EMBL" id="MBM3224049.1"/>
    </source>
</evidence>
<keyword evidence="3" id="KW-0808">Transferase</keyword>
<evidence type="ECO:0000256" key="1">
    <source>
        <dbReference type="ARBA" id="ARBA00037999"/>
    </source>
</evidence>
<gene>
    <name evidence="3" type="ORF">FJZ47_09635</name>
</gene>
<dbReference type="GO" id="GO:0008483">
    <property type="term" value="F:transaminase activity"/>
    <property type="evidence" value="ECO:0007669"/>
    <property type="project" value="UniProtKB-KW"/>
</dbReference>